<reference evidence="1 2" key="1">
    <citation type="submission" date="2023-02" db="EMBL/GenBank/DDBJ databases">
        <title>LHISI_Scaffold_Assembly.</title>
        <authorList>
            <person name="Stuart O.P."/>
            <person name="Cleave R."/>
            <person name="Magrath M.J.L."/>
            <person name="Mikheyev A.S."/>
        </authorList>
    </citation>
    <scope>NUCLEOTIDE SEQUENCE [LARGE SCALE GENOMIC DNA]</scope>
    <source>
        <strain evidence="1">Daus_M_001</strain>
        <tissue evidence="1">Leg muscle</tissue>
    </source>
</reference>
<name>A0ABQ9I3F7_9NEOP</name>
<dbReference type="Proteomes" id="UP001159363">
    <property type="component" value="Chromosome 3"/>
</dbReference>
<evidence type="ECO:0000313" key="2">
    <source>
        <dbReference type="Proteomes" id="UP001159363"/>
    </source>
</evidence>
<proteinExistence type="predicted"/>
<comment type="caution">
    <text evidence="1">The sequence shown here is derived from an EMBL/GenBank/DDBJ whole genome shotgun (WGS) entry which is preliminary data.</text>
</comment>
<dbReference type="EMBL" id="JARBHB010000003">
    <property type="protein sequence ID" value="KAJ8890785.1"/>
    <property type="molecule type" value="Genomic_DNA"/>
</dbReference>
<accession>A0ABQ9I3F7</accession>
<gene>
    <name evidence="1" type="ORF">PR048_010294</name>
</gene>
<keyword evidence="2" id="KW-1185">Reference proteome</keyword>
<protein>
    <recommendedName>
        <fullName evidence="3">Gag protein</fullName>
    </recommendedName>
</protein>
<evidence type="ECO:0000313" key="1">
    <source>
        <dbReference type="EMBL" id="KAJ8890785.1"/>
    </source>
</evidence>
<evidence type="ECO:0008006" key="3">
    <source>
        <dbReference type="Google" id="ProtNLM"/>
    </source>
</evidence>
<organism evidence="1 2">
    <name type="scientific">Dryococelus australis</name>
    <dbReference type="NCBI Taxonomy" id="614101"/>
    <lineage>
        <taxon>Eukaryota</taxon>
        <taxon>Metazoa</taxon>
        <taxon>Ecdysozoa</taxon>
        <taxon>Arthropoda</taxon>
        <taxon>Hexapoda</taxon>
        <taxon>Insecta</taxon>
        <taxon>Pterygota</taxon>
        <taxon>Neoptera</taxon>
        <taxon>Polyneoptera</taxon>
        <taxon>Phasmatodea</taxon>
        <taxon>Verophasmatodea</taxon>
        <taxon>Anareolatae</taxon>
        <taxon>Phasmatidae</taxon>
        <taxon>Eurycanthinae</taxon>
        <taxon>Dryococelus</taxon>
    </lineage>
</organism>
<sequence>MDGLIGGQVDTKLSGEADWATWKFKLTVLLRVNNLLLGITDGTTQPPVKEESKKDYENWAEKDAKAQSIIVTRIEYRVLILVYEQISGLSVHLPQQKSFEVKYKKNEAMSEYLGRVEAIFDNLKFLGADVNKSMAITKFI</sequence>